<gene>
    <name evidence="1" type="ORF">H131_23124</name>
</gene>
<comment type="caution">
    <text evidence="1">The sequence shown here is derived from an EMBL/GenBank/DDBJ whole genome shotgun (WGS) entry which is preliminary data.</text>
</comment>
<sequence>MLVIYILYVEMVVGDLPPNIVRVIIHQHGQNMVIVHSYGHNMVQVWAHVKKGPQLVLVICILYVEMVVGYLPTNIVRVIIHQHGHNMVQVWAHVKKGPQLVLVIEGIIVEMVVGDLPPNIVRVIYIPMTKCLYFI</sequence>
<dbReference type="HOGENOM" id="CLU_1883230_0_0_9"/>
<name>R7Z7P3_LYSSH</name>
<organism evidence="1 2">
    <name type="scientific">Lysinibacillus sphaericus OT4b.31</name>
    <dbReference type="NCBI Taxonomy" id="1285586"/>
    <lineage>
        <taxon>Bacteria</taxon>
        <taxon>Bacillati</taxon>
        <taxon>Bacillota</taxon>
        <taxon>Bacilli</taxon>
        <taxon>Bacillales</taxon>
        <taxon>Bacillaceae</taxon>
        <taxon>Lysinibacillus</taxon>
    </lineage>
</organism>
<accession>R7Z7P3</accession>
<dbReference type="AlphaFoldDB" id="R7Z7P3"/>
<evidence type="ECO:0000313" key="2">
    <source>
        <dbReference type="Proteomes" id="UP000013911"/>
    </source>
</evidence>
<dbReference type="Proteomes" id="UP000013911">
    <property type="component" value="Unassembled WGS sequence"/>
</dbReference>
<dbReference type="EMBL" id="AQPX01000082">
    <property type="protein sequence ID" value="EON70113.1"/>
    <property type="molecule type" value="Genomic_DNA"/>
</dbReference>
<protein>
    <submittedName>
        <fullName evidence="1">Uncharacterized protein</fullName>
    </submittedName>
</protein>
<reference evidence="1 2" key="1">
    <citation type="submission" date="2013-04" db="EMBL/GenBank/DDBJ databases">
        <title>Draft genome of the heavy metal tolerant bacterium Lysinibacillus sphaericus strain OT4b.31.</title>
        <authorList>
            <person name="Pena-Montenegro T.D."/>
            <person name="Dussan J."/>
        </authorList>
    </citation>
    <scope>NUCLEOTIDE SEQUENCE [LARGE SCALE GENOMIC DNA]</scope>
    <source>
        <strain evidence="1 2">OT4b.31</strain>
    </source>
</reference>
<proteinExistence type="predicted"/>
<evidence type="ECO:0000313" key="1">
    <source>
        <dbReference type="EMBL" id="EON70113.1"/>
    </source>
</evidence>